<evidence type="ECO:0000256" key="2">
    <source>
        <dbReference type="SAM" id="Phobius"/>
    </source>
</evidence>
<organism evidence="3 4">
    <name type="scientific">Candidatus Gottesmanbacteria bacterium RIFCSPHIGHO2_01_FULL_40_15</name>
    <dbReference type="NCBI Taxonomy" id="1798376"/>
    <lineage>
        <taxon>Bacteria</taxon>
        <taxon>Candidatus Gottesmaniibacteriota</taxon>
    </lineage>
</organism>
<feature type="transmembrane region" description="Helical" evidence="2">
    <location>
        <begin position="14"/>
        <end position="35"/>
    </location>
</feature>
<evidence type="ECO:0000313" key="3">
    <source>
        <dbReference type="EMBL" id="OGG05684.1"/>
    </source>
</evidence>
<evidence type="ECO:0000313" key="4">
    <source>
        <dbReference type="Proteomes" id="UP000177354"/>
    </source>
</evidence>
<reference evidence="3 4" key="1">
    <citation type="journal article" date="2016" name="Nat. Commun.">
        <title>Thousands of microbial genomes shed light on interconnected biogeochemical processes in an aquifer system.</title>
        <authorList>
            <person name="Anantharaman K."/>
            <person name="Brown C.T."/>
            <person name="Hug L.A."/>
            <person name="Sharon I."/>
            <person name="Castelle C.J."/>
            <person name="Probst A.J."/>
            <person name="Thomas B.C."/>
            <person name="Singh A."/>
            <person name="Wilkins M.J."/>
            <person name="Karaoz U."/>
            <person name="Brodie E.L."/>
            <person name="Williams K.H."/>
            <person name="Hubbard S.S."/>
            <person name="Banfield J.F."/>
        </authorList>
    </citation>
    <scope>NUCLEOTIDE SEQUENCE [LARGE SCALE GENOMIC DNA]</scope>
</reference>
<dbReference type="EMBL" id="MFJF01000027">
    <property type="protein sequence ID" value="OGG05684.1"/>
    <property type="molecule type" value="Genomic_DNA"/>
</dbReference>
<dbReference type="AlphaFoldDB" id="A0A1F5Z031"/>
<gene>
    <name evidence="3" type="ORF">A2777_00400</name>
</gene>
<keyword evidence="2" id="KW-0472">Membrane</keyword>
<name>A0A1F5Z031_9BACT</name>
<accession>A0A1F5Z031</accession>
<protein>
    <submittedName>
        <fullName evidence="3">Uncharacterized protein</fullName>
    </submittedName>
</protein>
<dbReference type="Proteomes" id="UP000177354">
    <property type="component" value="Unassembled WGS sequence"/>
</dbReference>
<keyword evidence="2" id="KW-0812">Transmembrane</keyword>
<evidence type="ECO:0000256" key="1">
    <source>
        <dbReference type="SAM" id="MobiDB-lite"/>
    </source>
</evidence>
<keyword evidence="2" id="KW-1133">Transmembrane helix</keyword>
<sequence length="103" mass="11176">MEFSYSTTHHRPKFAVPLFIAFLILILSGAGYLIFGRQSGFISPLPEEPALEIIFYTPTPEELTPTSSASAVTVTPVKATVTEKPKPSVTPSDEITPTPTEKP</sequence>
<feature type="region of interest" description="Disordered" evidence="1">
    <location>
        <begin position="80"/>
        <end position="103"/>
    </location>
</feature>
<proteinExistence type="predicted"/>
<feature type="compositionally biased region" description="Polar residues" evidence="1">
    <location>
        <begin position="89"/>
        <end position="103"/>
    </location>
</feature>
<comment type="caution">
    <text evidence="3">The sequence shown here is derived from an EMBL/GenBank/DDBJ whole genome shotgun (WGS) entry which is preliminary data.</text>
</comment>